<dbReference type="InterPro" id="IPR006430">
    <property type="entry name" value="Phage_portal_PBSX"/>
</dbReference>
<dbReference type="NCBIfam" id="TIGR01540">
    <property type="entry name" value="portal_PBSX"/>
    <property type="match status" value="1"/>
</dbReference>
<dbReference type="Pfam" id="PF04860">
    <property type="entry name" value="Phage_portal"/>
    <property type="match status" value="1"/>
</dbReference>
<dbReference type="STRING" id="45610.AOC03_10055"/>
<dbReference type="KEGG" id="pur:AOC03_10055"/>
<dbReference type="OrthoDB" id="5449776at2"/>
<evidence type="ECO:0000256" key="1">
    <source>
        <dbReference type="ARBA" id="ARBA00006799"/>
    </source>
</evidence>
<evidence type="ECO:0000313" key="2">
    <source>
        <dbReference type="EMBL" id="ALF60340.1"/>
    </source>
</evidence>
<sequence length="335" mass="37757">MTDTDEKAITGQKVIMHSFGDPEPVLDGRSMFEYEYCPMYQNHYEYPYDIDAVAKMYHATSHHTSALITKRNVLVSLYKPHPKLSRQAFIGLVINLLVFDNAYVQVVRNRLGGVLQLRPKLARNTRKSIKGEGYHHVDYRQGAAIEYNEQVIHIFNPDINQEIYGVPDYLSSVNAITLNEAATLFRRRYYKNGAHAGYILHVSDPLSTQEDVDDLEDAVRESKGAGNFKNLFMYTPNGKPDGVKVIPLAEVAAKDEFANIKIASRDDTLAGHRVPPQLMGVVPNNAGGFGDAKKAAEVFYWHEILTLQNMLLDINDQVGETIISFNEYQLTKSDS</sequence>
<name>A0A0M4T3H0_9GAMM</name>
<dbReference type="InterPro" id="IPR030935">
    <property type="entry name" value="PBSX_Proteobac"/>
</dbReference>
<dbReference type="PIRSF" id="PIRSF018494">
    <property type="entry name" value="PBSX_VPQ"/>
    <property type="match status" value="1"/>
</dbReference>
<reference evidence="2 3" key="1">
    <citation type="submission" date="2015-09" db="EMBL/GenBank/DDBJ databases">
        <title>Complete genome of Psychrobacter urativorans R10.10B.</title>
        <authorList>
            <person name="See-Too W.S."/>
            <person name="Chan K.G."/>
        </authorList>
    </citation>
    <scope>NUCLEOTIDE SEQUENCE [LARGE SCALE GENOMIC DNA]</scope>
    <source>
        <strain evidence="2 3">R10.10B</strain>
    </source>
</reference>
<gene>
    <name evidence="2" type="ORF">AOC03_10055</name>
</gene>
<keyword evidence="3" id="KW-1185">Reference proteome</keyword>
<dbReference type="RefSeq" id="WP_062535641.1">
    <property type="nucleotide sequence ID" value="NZ_CP012678.1"/>
</dbReference>
<comment type="similarity">
    <text evidence="1">Belongs to the phage portal family. PBSX subfamily.</text>
</comment>
<dbReference type="EMBL" id="CP012678">
    <property type="protein sequence ID" value="ALF60340.1"/>
    <property type="molecule type" value="Genomic_DNA"/>
</dbReference>
<protein>
    <submittedName>
        <fullName evidence="2">Portal vertex protein</fullName>
    </submittedName>
</protein>
<accession>A0A0M4T3H0</accession>
<organism evidence="2 3">
    <name type="scientific">Psychrobacter urativorans</name>
    <dbReference type="NCBI Taxonomy" id="45610"/>
    <lineage>
        <taxon>Bacteria</taxon>
        <taxon>Pseudomonadati</taxon>
        <taxon>Pseudomonadota</taxon>
        <taxon>Gammaproteobacteria</taxon>
        <taxon>Moraxellales</taxon>
        <taxon>Moraxellaceae</taxon>
        <taxon>Psychrobacter</taxon>
    </lineage>
</organism>
<dbReference type="InterPro" id="IPR006944">
    <property type="entry name" value="Phage/GTA_portal"/>
</dbReference>
<dbReference type="Proteomes" id="UP000059847">
    <property type="component" value="Chromosome"/>
</dbReference>
<dbReference type="AlphaFoldDB" id="A0A0M4T3H0"/>
<evidence type="ECO:0000313" key="3">
    <source>
        <dbReference type="Proteomes" id="UP000059847"/>
    </source>
</evidence>
<proteinExistence type="inferred from homology"/>